<evidence type="ECO:0000313" key="9">
    <source>
        <dbReference type="Proteomes" id="UP000053328"/>
    </source>
</evidence>
<dbReference type="GO" id="GO:0000978">
    <property type="term" value="F:RNA polymerase II cis-regulatory region sequence-specific DNA binding"/>
    <property type="evidence" value="ECO:0007669"/>
    <property type="project" value="TreeGrafter"/>
</dbReference>
<dbReference type="Proteomes" id="UP000053328">
    <property type="component" value="Unassembled WGS sequence"/>
</dbReference>
<feature type="domain" description="Zn(2)-C6 fungal-type" evidence="7">
    <location>
        <begin position="24"/>
        <end position="56"/>
    </location>
</feature>
<dbReference type="GO" id="GO:0005634">
    <property type="term" value="C:nucleus"/>
    <property type="evidence" value="ECO:0007669"/>
    <property type="project" value="TreeGrafter"/>
</dbReference>
<dbReference type="Pfam" id="PF00172">
    <property type="entry name" value="Zn_clus"/>
    <property type="match status" value="1"/>
</dbReference>
<dbReference type="GO" id="GO:0006351">
    <property type="term" value="P:DNA-templated transcription"/>
    <property type="evidence" value="ECO:0007669"/>
    <property type="project" value="InterPro"/>
</dbReference>
<dbReference type="VEuPathDB" id="FungiDB:PV08_00117"/>
<evidence type="ECO:0000256" key="5">
    <source>
        <dbReference type="ARBA" id="ARBA00023163"/>
    </source>
</evidence>
<dbReference type="GO" id="GO:0008270">
    <property type="term" value="F:zinc ion binding"/>
    <property type="evidence" value="ECO:0007669"/>
    <property type="project" value="InterPro"/>
</dbReference>
<dbReference type="SMART" id="SM00906">
    <property type="entry name" value="Fungal_trans"/>
    <property type="match status" value="1"/>
</dbReference>
<dbReference type="GO" id="GO:0001228">
    <property type="term" value="F:DNA-binding transcription activator activity, RNA polymerase II-specific"/>
    <property type="evidence" value="ECO:0007669"/>
    <property type="project" value="TreeGrafter"/>
</dbReference>
<dbReference type="CDD" id="cd12148">
    <property type="entry name" value="fungal_TF_MHR"/>
    <property type="match status" value="1"/>
</dbReference>
<dbReference type="STRING" id="91928.A0A0D2BLV9"/>
<dbReference type="PANTHER" id="PTHR31944">
    <property type="entry name" value="HEME-RESPONSIVE ZINC FINGER TRANSCRIPTION FACTOR HAP1"/>
    <property type="match status" value="1"/>
</dbReference>
<sequence length="696" mass="77982">MQKPQGQSRRIVRPELKRRRPPLACVQCYSRKIKCDRESPACGGCVRIGKGHECIYRNAPSDDHRPVQTWPRPRPRPSAKMLTDEGALTTRHAAYLAPSAVEGGMAHLKGSEMSTKFYGFSYPLNLYQQFPELRSYIAQIKCQNPTINELRDEIYGIANSLRPRYQQHSSQEGIVERFEALIPTRNTADMLVQTYIDRFEVIHRIIHIPTFMADYCGYWDKTCLVSADFFAQLLLMMATGSSLHPEVAFNGVQLNPSRRFCLRWIDAVESWLVPSTFDPASESSYTLTTHTLLVVAKRANSVHESALWSSTGSLVRRAMAAGYHREVGSAMHISLFNREMRRRLWSTVAELDLQASIERGMPPSLRTSDFNVHAPLHLEDEALRDSIDGMPPAPQLLDTWSTCSCQVLLSRTFVARLEICSLINGSQDRDVSDEVLQLSDTLIRALQEIPAWRDTGRSPRDQQTVTYVRSAVAVILDQYLIVLHVPMAIQSPPTWKTHVSRLARLDAATGILMHHRRLVDDGILSECAYQHGLVLGALNLCHELYLSWTNSSGMSHMSTLTSPEIAQAHLVVVERALQLLHGRVSTTLEGLNEFYVLAMVIGLIKSKICPQLTTTAEHVAAQQVIQLSEEVRSAIPTLSADDAEDASAFMCTQPDQSNHGFAPASPSAQVDYNFSMFPDDLGFLHGDFLLDEIQVS</sequence>
<dbReference type="RefSeq" id="XP_016239761.1">
    <property type="nucleotide sequence ID" value="XM_016374485.1"/>
</dbReference>
<keyword evidence="1" id="KW-0479">Metal-binding</keyword>
<evidence type="ECO:0000256" key="3">
    <source>
        <dbReference type="ARBA" id="ARBA00023015"/>
    </source>
</evidence>
<keyword evidence="5" id="KW-0804">Transcription</keyword>
<protein>
    <recommendedName>
        <fullName evidence="7">Zn(2)-C6 fungal-type domain-containing protein</fullName>
    </recommendedName>
</protein>
<keyword evidence="6" id="KW-0539">Nucleus</keyword>
<dbReference type="InterPro" id="IPR007219">
    <property type="entry name" value="XnlR_reg_dom"/>
</dbReference>
<organism evidence="8 9">
    <name type="scientific">Exophiala spinifera</name>
    <dbReference type="NCBI Taxonomy" id="91928"/>
    <lineage>
        <taxon>Eukaryota</taxon>
        <taxon>Fungi</taxon>
        <taxon>Dikarya</taxon>
        <taxon>Ascomycota</taxon>
        <taxon>Pezizomycotina</taxon>
        <taxon>Eurotiomycetes</taxon>
        <taxon>Chaetothyriomycetidae</taxon>
        <taxon>Chaetothyriales</taxon>
        <taxon>Herpotrichiellaceae</taxon>
        <taxon>Exophiala</taxon>
    </lineage>
</organism>
<evidence type="ECO:0000256" key="4">
    <source>
        <dbReference type="ARBA" id="ARBA00023125"/>
    </source>
</evidence>
<reference evidence="8 9" key="1">
    <citation type="submission" date="2015-01" db="EMBL/GenBank/DDBJ databases">
        <title>The Genome Sequence of Exophiala spinifera CBS89968.</title>
        <authorList>
            <consortium name="The Broad Institute Genomics Platform"/>
            <person name="Cuomo C."/>
            <person name="de Hoog S."/>
            <person name="Gorbushina A."/>
            <person name="Stielow B."/>
            <person name="Teixiera M."/>
            <person name="Abouelleil A."/>
            <person name="Chapman S.B."/>
            <person name="Priest M."/>
            <person name="Young S.K."/>
            <person name="Wortman J."/>
            <person name="Nusbaum C."/>
            <person name="Birren B."/>
        </authorList>
    </citation>
    <scope>NUCLEOTIDE SEQUENCE [LARGE SCALE GENOMIC DNA]</scope>
    <source>
        <strain evidence="8 9">CBS 89968</strain>
    </source>
</reference>
<dbReference type="HOGENOM" id="CLU_007091_2_1_1"/>
<accession>A0A0D2BLV9</accession>
<dbReference type="GeneID" id="27327200"/>
<keyword evidence="2" id="KW-0862">Zinc</keyword>
<dbReference type="InterPro" id="IPR036864">
    <property type="entry name" value="Zn2-C6_fun-type_DNA-bd_sf"/>
</dbReference>
<dbReference type="SMART" id="SM00066">
    <property type="entry name" value="GAL4"/>
    <property type="match status" value="1"/>
</dbReference>
<dbReference type="PROSITE" id="PS50048">
    <property type="entry name" value="ZN2_CY6_FUNGAL_2"/>
    <property type="match status" value="1"/>
</dbReference>
<dbReference type="SUPFAM" id="SSF57701">
    <property type="entry name" value="Zn2/Cys6 DNA-binding domain"/>
    <property type="match status" value="1"/>
</dbReference>
<evidence type="ECO:0000256" key="6">
    <source>
        <dbReference type="ARBA" id="ARBA00023242"/>
    </source>
</evidence>
<keyword evidence="4" id="KW-0238">DNA-binding</keyword>
<dbReference type="Gene3D" id="4.10.240.10">
    <property type="entry name" value="Zn(2)-C6 fungal-type DNA-binding domain"/>
    <property type="match status" value="1"/>
</dbReference>
<dbReference type="Pfam" id="PF04082">
    <property type="entry name" value="Fungal_trans"/>
    <property type="match status" value="1"/>
</dbReference>
<proteinExistence type="predicted"/>
<evidence type="ECO:0000259" key="7">
    <source>
        <dbReference type="PROSITE" id="PS50048"/>
    </source>
</evidence>
<evidence type="ECO:0000256" key="1">
    <source>
        <dbReference type="ARBA" id="ARBA00022723"/>
    </source>
</evidence>
<dbReference type="InterPro" id="IPR051430">
    <property type="entry name" value="Fungal_TF_Env_Response"/>
</dbReference>
<evidence type="ECO:0000313" key="8">
    <source>
        <dbReference type="EMBL" id="KIW19545.1"/>
    </source>
</evidence>
<gene>
    <name evidence="8" type="ORF">PV08_00117</name>
</gene>
<keyword evidence="3" id="KW-0805">Transcription regulation</keyword>
<dbReference type="OrthoDB" id="4236860at2759"/>
<dbReference type="AlphaFoldDB" id="A0A0D2BLV9"/>
<keyword evidence="9" id="KW-1185">Reference proteome</keyword>
<dbReference type="EMBL" id="KN847492">
    <property type="protein sequence ID" value="KIW19545.1"/>
    <property type="molecule type" value="Genomic_DNA"/>
</dbReference>
<dbReference type="CDD" id="cd00067">
    <property type="entry name" value="GAL4"/>
    <property type="match status" value="1"/>
</dbReference>
<name>A0A0D2BLV9_9EURO</name>
<dbReference type="PANTHER" id="PTHR31944:SF130">
    <property type="entry name" value="ZN(II)2CYS6 TRANSCRIPTION FACTO (EUROFUNG)"/>
    <property type="match status" value="1"/>
</dbReference>
<evidence type="ECO:0000256" key="2">
    <source>
        <dbReference type="ARBA" id="ARBA00022833"/>
    </source>
</evidence>
<dbReference type="InterPro" id="IPR001138">
    <property type="entry name" value="Zn2Cys6_DnaBD"/>
</dbReference>